<name>A0A2P4XFF8_9STRA</name>
<evidence type="ECO:0000313" key="3">
    <source>
        <dbReference type="Proteomes" id="UP000237271"/>
    </source>
</evidence>
<accession>A0A2P4XFF8</accession>
<sequence>MPGLSASELPPETLHAGDTLEYFCQAFVCGDQKGHRIGIVTKVDATKGAEYPVDVDTGDIITRTMMTKRLADRFGKPFTPDSTKWRKMRTYDLAVEEELTMSESETLGSTVSDESHKAATAYLRTIPSRYARDKKRQQAKRRKMEWLQPRSLYTSTDLDIGNVVGEYCWKLSEFPAVVHGQPDQAVKQNSGHTLLYNAKSIKKNYVYVDALKCGSITRFVSHACDPNAAFVQQQTRCLVKVLVKMIKDVKAGAQITVHYGNERWFKCACDDCWEERYEDDGEGDDD</sequence>
<dbReference type="PROSITE" id="PS50280">
    <property type="entry name" value="SET"/>
    <property type="match status" value="1"/>
</dbReference>
<protein>
    <recommendedName>
        <fullName evidence="1">SET domain-containing protein</fullName>
    </recommendedName>
</protein>
<dbReference type="InterPro" id="IPR046341">
    <property type="entry name" value="SET_dom_sf"/>
</dbReference>
<dbReference type="Proteomes" id="UP000237271">
    <property type="component" value="Unassembled WGS sequence"/>
</dbReference>
<reference evidence="2 3" key="1">
    <citation type="journal article" date="2017" name="Genome Biol. Evol.">
        <title>Phytophthora megakarya and P. palmivora, closely related causal agents of cacao black pod rot, underwent increases in genome sizes and gene numbers by different mechanisms.</title>
        <authorList>
            <person name="Ali S.S."/>
            <person name="Shao J."/>
            <person name="Lary D.J."/>
            <person name="Kronmiller B."/>
            <person name="Shen D."/>
            <person name="Strem M.D."/>
            <person name="Amoako-Attah I."/>
            <person name="Akrofi A.Y."/>
            <person name="Begoude B.A."/>
            <person name="Ten Hoopen G.M."/>
            <person name="Coulibaly K."/>
            <person name="Kebe B.I."/>
            <person name="Melnick R.L."/>
            <person name="Guiltinan M.J."/>
            <person name="Tyler B.M."/>
            <person name="Meinhardt L.W."/>
            <person name="Bailey B.A."/>
        </authorList>
    </citation>
    <scope>NUCLEOTIDE SEQUENCE [LARGE SCALE GENOMIC DNA]</scope>
    <source>
        <strain evidence="3">sbr112.9</strain>
    </source>
</reference>
<dbReference type="SMART" id="SM00317">
    <property type="entry name" value="SET"/>
    <property type="match status" value="1"/>
</dbReference>
<dbReference type="Gene3D" id="2.170.270.10">
    <property type="entry name" value="SET domain"/>
    <property type="match status" value="1"/>
</dbReference>
<dbReference type="InterPro" id="IPR001214">
    <property type="entry name" value="SET_dom"/>
</dbReference>
<dbReference type="SUPFAM" id="SSF82199">
    <property type="entry name" value="SET domain"/>
    <property type="match status" value="1"/>
</dbReference>
<dbReference type="AlphaFoldDB" id="A0A2P4XFF8"/>
<organism evidence="2 3">
    <name type="scientific">Phytophthora palmivora</name>
    <dbReference type="NCBI Taxonomy" id="4796"/>
    <lineage>
        <taxon>Eukaryota</taxon>
        <taxon>Sar</taxon>
        <taxon>Stramenopiles</taxon>
        <taxon>Oomycota</taxon>
        <taxon>Peronosporomycetes</taxon>
        <taxon>Peronosporales</taxon>
        <taxon>Peronosporaceae</taxon>
        <taxon>Phytophthora</taxon>
    </lineage>
</organism>
<dbReference type="OrthoDB" id="167215at2759"/>
<gene>
    <name evidence="2" type="ORF">PHPALM_20212</name>
</gene>
<dbReference type="EMBL" id="NCKW01011142">
    <property type="protein sequence ID" value="POM64280.1"/>
    <property type="molecule type" value="Genomic_DNA"/>
</dbReference>
<keyword evidence="3" id="KW-1185">Reference proteome</keyword>
<feature type="domain" description="SET" evidence="1">
    <location>
        <begin position="134"/>
        <end position="260"/>
    </location>
</feature>
<comment type="caution">
    <text evidence="2">The sequence shown here is derived from an EMBL/GenBank/DDBJ whole genome shotgun (WGS) entry which is preliminary data.</text>
</comment>
<dbReference type="Pfam" id="PF00856">
    <property type="entry name" value="SET"/>
    <property type="match status" value="1"/>
</dbReference>
<proteinExistence type="predicted"/>
<evidence type="ECO:0000313" key="2">
    <source>
        <dbReference type="EMBL" id="POM64280.1"/>
    </source>
</evidence>
<evidence type="ECO:0000259" key="1">
    <source>
        <dbReference type="PROSITE" id="PS50280"/>
    </source>
</evidence>